<name>A0AAV9DTT7_ACOCL</name>
<dbReference type="SMART" id="SM00473">
    <property type="entry name" value="PAN_AP"/>
    <property type="match status" value="1"/>
</dbReference>
<dbReference type="PROSITE" id="PS50927">
    <property type="entry name" value="BULB_LECTIN"/>
    <property type="match status" value="2"/>
</dbReference>
<evidence type="ECO:0000259" key="8">
    <source>
        <dbReference type="PROSITE" id="PS50026"/>
    </source>
</evidence>
<feature type="chain" id="PRO_5044001298" description="non-specific serine/threonine protein kinase" evidence="7">
    <location>
        <begin position="28"/>
        <end position="562"/>
    </location>
</feature>
<sequence>MNTKSFSPSILILFITLSLSLSLPSHATTDTLTKNQTISDGDGQTLISSNSVFEFGFFSPNNTTNRYVGVWYHNIIPQTVVWVANRTNPIPTPTGILSIHTDGNLVLQNSVTNLTIWFTNITTTYTDAFLIVSDDGNLVLNSTKSGQLWQSFDFPTDTFLPGMTVSNFTSWTSDKDPSPGNYTVGVDPFGSQQFFMWEGSVIRWRSGLWDRTSFTGLPGMASNLYGFYVVPATNDKPSYFTYTVYNTSSLLRFTMDSDGVERTSKYDKQGKAWDVVWSNPQSNCDYYDVCGANGLCSDNKGDVKCECVEGFVPRDGEEWGRGDWKGGCVRRAALDCGVNGTSDRFFAVANAKLPDFSDFLNINNENGCYDACIKNCSCLAYAFVEGIGCLNWGRDLVDVRRFNGSGEGNNVFLRLAASEFVNQTIVSPAGNFALGFFNISGDLYVSIWYNNIPNKTIIWVANRDTPLKDPAGVFSITKAGNLAVLDNKGNTYWSSNTSLVVGNKTSAMLSDTGNLVLGEDGTDNNPAWQSFDNPTDTVVPGMQLGLDSSHSDKVLHTFLNIP</sequence>
<protein>
    <recommendedName>
        <fullName evidence="1">non-specific serine/threonine protein kinase</fullName>
        <ecNumber evidence="1">2.7.11.1</ecNumber>
    </recommendedName>
</protein>
<dbReference type="GO" id="GO:0048544">
    <property type="term" value="P:recognition of pollen"/>
    <property type="evidence" value="ECO:0007669"/>
    <property type="project" value="InterPro"/>
</dbReference>
<evidence type="ECO:0000256" key="6">
    <source>
        <dbReference type="PROSITE-ProRule" id="PRU00076"/>
    </source>
</evidence>
<dbReference type="SMART" id="SM00108">
    <property type="entry name" value="B_lectin"/>
    <property type="match status" value="2"/>
</dbReference>
<evidence type="ECO:0000259" key="9">
    <source>
        <dbReference type="PROSITE" id="PS50927"/>
    </source>
</evidence>
<feature type="domain" description="EGF-like" evidence="8">
    <location>
        <begin position="280"/>
        <end position="317"/>
    </location>
</feature>
<dbReference type="CDD" id="cd01098">
    <property type="entry name" value="PAN_AP_plant"/>
    <property type="match status" value="1"/>
</dbReference>
<evidence type="ECO:0000313" key="11">
    <source>
        <dbReference type="EMBL" id="KAK1303713.1"/>
    </source>
</evidence>
<dbReference type="CDD" id="cd00028">
    <property type="entry name" value="B_lectin"/>
    <property type="match status" value="2"/>
</dbReference>
<evidence type="ECO:0000256" key="7">
    <source>
        <dbReference type="SAM" id="SignalP"/>
    </source>
</evidence>
<evidence type="ECO:0000259" key="10">
    <source>
        <dbReference type="PROSITE" id="PS50948"/>
    </source>
</evidence>
<evidence type="ECO:0000313" key="12">
    <source>
        <dbReference type="Proteomes" id="UP001180020"/>
    </source>
</evidence>
<organism evidence="11 12">
    <name type="scientific">Acorus calamus</name>
    <name type="common">Sweet flag</name>
    <dbReference type="NCBI Taxonomy" id="4465"/>
    <lineage>
        <taxon>Eukaryota</taxon>
        <taxon>Viridiplantae</taxon>
        <taxon>Streptophyta</taxon>
        <taxon>Embryophyta</taxon>
        <taxon>Tracheophyta</taxon>
        <taxon>Spermatophyta</taxon>
        <taxon>Magnoliopsida</taxon>
        <taxon>Liliopsida</taxon>
        <taxon>Acoraceae</taxon>
        <taxon>Acorus</taxon>
    </lineage>
</organism>
<comment type="catalytic activity">
    <reaction evidence="4">
        <text>L-threonyl-[protein] + ATP = O-phospho-L-threonyl-[protein] + ADP + H(+)</text>
        <dbReference type="Rhea" id="RHEA:46608"/>
        <dbReference type="Rhea" id="RHEA-COMP:11060"/>
        <dbReference type="Rhea" id="RHEA-COMP:11605"/>
        <dbReference type="ChEBI" id="CHEBI:15378"/>
        <dbReference type="ChEBI" id="CHEBI:30013"/>
        <dbReference type="ChEBI" id="CHEBI:30616"/>
        <dbReference type="ChEBI" id="CHEBI:61977"/>
        <dbReference type="ChEBI" id="CHEBI:456216"/>
        <dbReference type="EC" id="2.7.11.1"/>
    </reaction>
</comment>
<dbReference type="FunFam" id="2.90.10.10:FF:000005">
    <property type="entry name" value="G-type lectin S-receptor-like serine/threonine-protein kinase"/>
    <property type="match status" value="1"/>
</dbReference>
<evidence type="ECO:0000256" key="4">
    <source>
        <dbReference type="ARBA" id="ARBA00047899"/>
    </source>
</evidence>
<dbReference type="InterPro" id="IPR003609">
    <property type="entry name" value="Pan_app"/>
</dbReference>
<dbReference type="SUPFAM" id="SSF51110">
    <property type="entry name" value="alpha-D-mannose-specific plant lectins"/>
    <property type="match status" value="2"/>
</dbReference>
<dbReference type="GO" id="GO:0051707">
    <property type="term" value="P:response to other organism"/>
    <property type="evidence" value="ECO:0007669"/>
    <property type="project" value="UniProtKB-ARBA"/>
</dbReference>
<feature type="domain" description="Apple" evidence="10">
    <location>
        <begin position="336"/>
        <end position="416"/>
    </location>
</feature>
<keyword evidence="11" id="KW-0808">Transferase</keyword>
<dbReference type="Pfam" id="PF01453">
    <property type="entry name" value="B_lectin"/>
    <property type="match status" value="2"/>
</dbReference>
<dbReference type="EMBL" id="JAUJYO010000011">
    <property type="protein sequence ID" value="KAK1303713.1"/>
    <property type="molecule type" value="Genomic_DNA"/>
</dbReference>
<keyword evidence="12" id="KW-1185">Reference proteome</keyword>
<accession>A0AAV9DTT7</accession>
<evidence type="ECO:0000256" key="1">
    <source>
        <dbReference type="ARBA" id="ARBA00012513"/>
    </source>
</evidence>
<feature type="domain" description="Bulb-type lectin" evidence="9">
    <location>
        <begin position="410"/>
        <end position="530"/>
    </location>
</feature>
<dbReference type="GO" id="GO:0004674">
    <property type="term" value="F:protein serine/threonine kinase activity"/>
    <property type="evidence" value="ECO:0007669"/>
    <property type="project" value="UniProtKB-EC"/>
</dbReference>
<dbReference type="PANTHER" id="PTHR32444">
    <property type="entry name" value="BULB-TYPE LECTIN DOMAIN-CONTAINING PROTEIN"/>
    <property type="match status" value="1"/>
</dbReference>
<keyword evidence="2 7" id="KW-0732">Signal</keyword>
<dbReference type="InterPro" id="IPR001480">
    <property type="entry name" value="Bulb-type_lectin_dom"/>
</dbReference>
<keyword evidence="6" id="KW-0245">EGF-like domain</keyword>
<reference evidence="11" key="2">
    <citation type="submission" date="2023-06" db="EMBL/GenBank/DDBJ databases">
        <authorList>
            <person name="Ma L."/>
            <person name="Liu K.-W."/>
            <person name="Li Z."/>
            <person name="Hsiao Y.-Y."/>
            <person name="Qi Y."/>
            <person name="Fu T."/>
            <person name="Tang G."/>
            <person name="Zhang D."/>
            <person name="Sun W.-H."/>
            <person name="Liu D.-K."/>
            <person name="Li Y."/>
            <person name="Chen G.-Z."/>
            <person name="Liu X.-D."/>
            <person name="Liao X.-Y."/>
            <person name="Jiang Y.-T."/>
            <person name="Yu X."/>
            <person name="Hao Y."/>
            <person name="Huang J."/>
            <person name="Zhao X.-W."/>
            <person name="Ke S."/>
            <person name="Chen Y.-Y."/>
            <person name="Wu W.-L."/>
            <person name="Hsu J.-L."/>
            <person name="Lin Y.-F."/>
            <person name="Huang M.-D."/>
            <person name="Li C.-Y."/>
            <person name="Huang L."/>
            <person name="Wang Z.-W."/>
            <person name="Zhao X."/>
            <person name="Zhong W.-Y."/>
            <person name="Peng D.-H."/>
            <person name="Ahmad S."/>
            <person name="Lan S."/>
            <person name="Zhang J.-S."/>
            <person name="Tsai W.-C."/>
            <person name="Van De Peer Y."/>
            <person name="Liu Z.-J."/>
        </authorList>
    </citation>
    <scope>NUCLEOTIDE SEQUENCE</scope>
    <source>
        <strain evidence="11">CP</strain>
        <tissue evidence="11">Leaves</tissue>
    </source>
</reference>
<dbReference type="InterPro" id="IPR000742">
    <property type="entry name" value="EGF"/>
</dbReference>
<dbReference type="Gene3D" id="2.90.10.10">
    <property type="entry name" value="Bulb-type lectin domain"/>
    <property type="match status" value="2"/>
</dbReference>
<proteinExistence type="predicted"/>
<gene>
    <name evidence="11" type="ORF">QJS10_CPB11g01096</name>
</gene>
<dbReference type="InterPro" id="IPR036426">
    <property type="entry name" value="Bulb-type_lectin_dom_sf"/>
</dbReference>
<dbReference type="EC" id="2.7.11.1" evidence="1"/>
<dbReference type="PROSITE" id="PS50026">
    <property type="entry name" value="EGF_3"/>
    <property type="match status" value="1"/>
</dbReference>
<dbReference type="InterPro" id="IPR000858">
    <property type="entry name" value="S_locus_glycoprot_dom"/>
</dbReference>
<keyword evidence="11" id="KW-0418">Kinase</keyword>
<dbReference type="Pfam" id="PF08276">
    <property type="entry name" value="PAN_2"/>
    <property type="match status" value="1"/>
</dbReference>
<keyword evidence="3" id="KW-1015">Disulfide bond</keyword>
<evidence type="ECO:0000256" key="5">
    <source>
        <dbReference type="ARBA" id="ARBA00048679"/>
    </source>
</evidence>
<dbReference type="Proteomes" id="UP001180020">
    <property type="component" value="Unassembled WGS sequence"/>
</dbReference>
<comment type="caution">
    <text evidence="6">Lacks conserved residue(s) required for the propagation of feature annotation.</text>
</comment>
<comment type="catalytic activity">
    <reaction evidence="5">
        <text>L-seryl-[protein] + ATP = O-phospho-L-seryl-[protein] + ADP + H(+)</text>
        <dbReference type="Rhea" id="RHEA:17989"/>
        <dbReference type="Rhea" id="RHEA-COMP:9863"/>
        <dbReference type="Rhea" id="RHEA-COMP:11604"/>
        <dbReference type="ChEBI" id="CHEBI:15378"/>
        <dbReference type="ChEBI" id="CHEBI:29999"/>
        <dbReference type="ChEBI" id="CHEBI:30616"/>
        <dbReference type="ChEBI" id="CHEBI:83421"/>
        <dbReference type="ChEBI" id="CHEBI:456216"/>
        <dbReference type="EC" id="2.7.11.1"/>
    </reaction>
</comment>
<dbReference type="PROSITE" id="PS50948">
    <property type="entry name" value="PAN"/>
    <property type="match status" value="1"/>
</dbReference>
<dbReference type="PANTHER" id="PTHR32444:SF242">
    <property type="entry name" value="G-TYPE LECTIN S-RECEPTOR-LIKE SERINE_THREONINE-PROTEIN KINASE RKS1"/>
    <property type="match status" value="1"/>
</dbReference>
<dbReference type="Pfam" id="PF00954">
    <property type="entry name" value="S_locus_glycop"/>
    <property type="match status" value="1"/>
</dbReference>
<dbReference type="AlphaFoldDB" id="A0AAV9DTT7"/>
<reference evidence="11" key="1">
    <citation type="journal article" date="2023" name="Nat. Commun.">
        <title>Diploid and tetraploid genomes of Acorus and the evolution of monocots.</title>
        <authorList>
            <person name="Ma L."/>
            <person name="Liu K.W."/>
            <person name="Li Z."/>
            <person name="Hsiao Y.Y."/>
            <person name="Qi Y."/>
            <person name="Fu T."/>
            <person name="Tang G.D."/>
            <person name="Zhang D."/>
            <person name="Sun W.H."/>
            <person name="Liu D.K."/>
            <person name="Li Y."/>
            <person name="Chen G.Z."/>
            <person name="Liu X.D."/>
            <person name="Liao X.Y."/>
            <person name="Jiang Y.T."/>
            <person name="Yu X."/>
            <person name="Hao Y."/>
            <person name="Huang J."/>
            <person name="Zhao X.W."/>
            <person name="Ke S."/>
            <person name="Chen Y.Y."/>
            <person name="Wu W.L."/>
            <person name="Hsu J.L."/>
            <person name="Lin Y.F."/>
            <person name="Huang M.D."/>
            <person name="Li C.Y."/>
            <person name="Huang L."/>
            <person name="Wang Z.W."/>
            <person name="Zhao X."/>
            <person name="Zhong W.Y."/>
            <person name="Peng D.H."/>
            <person name="Ahmad S."/>
            <person name="Lan S."/>
            <person name="Zhang J.S."/>
            <person name="Tsai W.C."/>
            <person name="Van de Peer Y."/>
            <person name="Liu Z.J."/>
        </authorList>
    </citation>
    <scope>NUCLEOTIDE SEQUENCE</scope>
    <source>
        <strain evidence="11">CP</strain>
    </source>
</reference>
<evidence type="ECO:0000256" key="2">
    <source>
        <dbReference type="ARBA" id="ARBA00022729"/>
    </source>
</evidence>
<feature type="signal peptide" evidence="7">
    <location>
        <begin position="1"/>
        <end position="27"/>
    </location>
</feature>
<evidence type="ECO:0000256" key="3">
    <source>
        <dbReference type="ARBA" id="ARBA00023157"/>
    </source>
</evidence>
<feature type="domain" description="Bulb-type lectin" evidence="9">
    <location>
        <begin position="29"/>
        <end position="153"/>
    </location>
</feature>
<comment type="caution">
    <text evidence="11">The sequence shown here is derived from an EMBL/GenBank/DDBJ whole genome shotgun (WGS) entry which is preliminary data.</text>
</comment>